<dbReference type="AlphaFoldDB" id="A0A6M8EJJ1"/>
<keyword evidence="2" id="KW-0812">Transmembrane</keyword>
<dbReference type="EMBL" id="CP042652">
    <property type="protein sequence ID" value="QKE28159.1"/>
    <property type="molecule type" value="Genomic_DNA"/>
</dbReference>
<organism evidence="3 4">
    <name type="scientific">Arcobacter acticola</name>
    <dbReference type="NCBI Taxonomy" id="1849015"/>
    <lineage>
        <taxon>Bacteria</taxon>
        <taxon>Pseudomonadati</taxon>
        <taxon>Campylobacterota</taxon>
        <taxon>Epsilonproteobacteria</taxon>
        <taxon>Campylobacterales</taxon>
        <taxon>Arcobacteraceae</taxon>
        <taxon>Arcobacter</taxon>
    </lineage>
</organism>
<dbReference type="NCBIfam" id="TIGR02532">
    <property type="entry name" value="IV_pilin_GFxxxE"/>
    <property type="match status" value="1"/>
</dbReference>
<accession>A0A6M8EJJ1</accession>
<feature type="transmembrane region" description="Helical" evidence="2">
    <location>
        <begin position="6"/>
        <end position="25"/>
    </location>
</feature>
<dbReference type="PRINTS" id="PR00813">
    <property type="entry name" value="BCTERIALGSPG"/>
</dbReference>
<evidence type="ECO:0000256" key="1">
    <source>
        <dbReference type="ARBA" id="ARBA00022481"/>
    </source>
</evidence>
<evidence type="ECO:0000313" key="4">
    <source>
        <dbReference type="Proteomes" id="UP000503483"/>
    </source>
</evidence>
<reference evidence="3 4" key="1">
    <citation type="submission" date="2019-08" db="EMBL/GenBank/DDBJ databases">
        <title>Complete genome sequence of Arcobacter acticola.</title>
        <authorList>
            <person name="Miller W."/>
        </authorList>
    </citation>
    <scope>NUCLEOTIDE SEQUENCE [LARGE SCALE GENOMIC DNA]</scope>
    <source>
        <strain evidence="3 4">KCTC 52212</strain>
    </source>
</reference>
<keyword evidence="2" id="KW-1133">Transmembrane helix</keyword>
<dbReference type="RefSeq" id="WP_172125490.1">
    <property type="nucleotide sequence ID" value="NZ_CP042652.1"/>
</dbReference>
<dbReference type="InterPro" id="IPR045584">
    <property type="entry name" value="Pilin-like"/>
</dbReference>
<dbReference type="KEGG" id="paco:AACT_0967"/>
<evidence type="ECO:0000256" key="2">
    <source>
        <dbReference type="SAM" id="Phobius"/>
    </source>
</evidence>
<dbReference type="Pfam" id="PF07963">
    <property type="entry name" value="N_methyl"/>
    <property type="match status" value="1"/>
</dbReference>
<dbReference type="GO" id="GO:0015628">
    <property type="term" value="P:protein secretion by the type II secretion system"/>
    <property type="evidence" value="ECO:0007669"/>
    <property type="project" value="InterPro"/>
</dbReference>
<keyword evidence="2" id="KW-0472">Membrane</keyword>
<proteinExistence type="predicted"/>
<dbReference type="GO" id="GO:0015627">
    <property type="term" value="C:type II protein secretion system complex"/>
    <property type="evidence" value="ECO:0007669"/>
    <property type="project" value="InterPro"/>
</dbReference>
<dbReference type="InterPro" id="IPR012902">
    <property type="entry name" value="N_methyl_site"/>
</dbReference>
<dbReference type="Proteomes" id="UP000503483">
    <property type="component" value="Chromosome"/>
</dbReference>
<dbReference type="InterPro" id="IPR000983">
    <property type="entry name" value="Bac_GSPG_pilin"/>
</dbReference>
<dbReference type="SUPFAM" id="SSF54523">
    <property type="entry name" value="Pili subunits"/>
    <property type="match status" value="1"/>
</dbReference>
<gene>
    <name evidence="3" type="ORF">AACT_0967</name>
</gene>
<evidence type="ECO:0000313" key="3">
    <source>
        <dbReference type="EMBL" id="QKE28159.1"/>
    </source>
</evidence>
<sequence>MKNAFSLLELIFAIVILGIVASFAVPKYLDTKDSALVSTLKRDISTSVSSIQSYYLLNQKIDKISDAINVNETNWTLSDTKITDKNECLSLEVKTSDEGNKSLELALDDTKTANICVKLIASGLENTTYELY</sequence>
<keyword evidence="4" id="KW-1185">Reference proteome</keyword>
<name>A0A6M8EJJ1_9BACT</name>
<keyword evidence="1" id="KW-0488">Methylation</keyword>
<protein>
    <submittedName>
        <fullName evidence="3">Type II secretion/transformation system, G protein</fullName>
    </submittedName>
</protein>
<dbReference type="Gene3D" id="3.30.700.10">
    <property type="entry name" value="Glycoprotein, Type 4 Pilin"/>
    <property type="match status" value="1"/>
</dbReference>